<dbReference type="InterPro" id="IPR003961">
    <property type="entry name" value="FN3_dom"/>
</dbReference>
<protein>
    <recommendedName>
        <fullName evidence="4">Fibronectin type-III domain-containing protein</fullName>
    </recommendedName>
</protein>
<dbReference type="STRING" id="1798653.A3G64_01845"/>
<dbReference type="InterPro" id="IPR036365">
    <property type="entry name" value="PGBD-like_sf"/>
</dbReference>
<dbReference type="GO" id="GO:0046872">
    <property type="term" value="F:metal ion binding"/>
    <property type="evidence" value="ECO:0007669"/>
    <property type="project" value="InterPro"/>
</dbReference>
<dbReference type="InterPro" id="IPR002477">
    <property type="entry name" value="Peptidoglycan-bd-like"/>
</dbReference>
<dbReference type="InterPro" id="IPR008963">
    <property type="entry name" value="Purple_acid_Pase-like_N"/>
</dbReference>
<feature type="domain" description="Fibronectin type-III" evidence="4">
    <location>
        <begin position="343"/>
        <end position="432"/>
    </location>
</feature>
<dbReference type="Gene3D" id="2.60.40.380">
    <property type="entry name" value="Purple acid phosphatase-like, N-terminal"/>
    <property type="match status" value="1"/>
</dbReference>
<sequence length="434" mass="45394">MRAIISTLSLAVLLAGVAPGPVAAQTTAVDRQALLNQIEALLKQVQDLQNALAQLQAQKPQAITRVSYIVSPLQQGDSGDSVKIVQALLAADPAIYPEARITGFYGPLTVAAVRRFQEKNGIEALGVVDPKTRAKLDEVLAANPLGLEAAPVGRRPCAIVLPGNLIASGWLAKTAQPVVTECQTLPPGIAPELEESAPAATSTPPAPTPAPEEALAPAQDVTAPVISELAEQSVSIDGARTAWTTDEPAITKIYYSTAGSPIAATVILNNATTTSRAVAFDSVQYPWSYRASNDLFSTEHIAEFVGLDSATLYAYVVEAIDASGNAASSTARVFITSSAGEISPAITSRLVELAPTAALISWTTNVISDAQIWYGTTLSYGLMTPLDSTLLANHSQTLSGLVPNTLYYYQVKSRDAAGNLKSAAGQFTTRPAAE</sequence>
<evidence type="ECO:0000313" key="5">
    <source>
        <dbReference type="EMBL" id="OGZ02557.1"/>
    </source>
</evidence>
<feature type="chain" id="PRO_5009582372" description="Fibronectin type-III domain-containing protein" evidence="3">
    <location>
        <begin position="25"/>
        <end position="434"/>
    </location>
</feature>
<evidence type="ECO:0000256" key="3">
    <source>
        <dbReference type="SAM" id="SignalP"/>
    </source>
</evidence>
<dbReference type="Pfam" id="PF01471">
    <property type="entry name" value="PG_binding_1"/>
    <property type="match status" value="1"/>
</dbReference>
<accession>A0A1G2CMT8</accession>
<organism evidence="5 6">
    <name type="scientific">Candidatus Liptonbacteria bacterium RIFCSPLOWO2_12_FULL_60_15</name>
    <dbReference type="NCBI Taxonomy" id="1798653"/>
    <lineage>
        <taxon>Bacteria</taxon>
        <taxon>Candidatus Liptoniibacteriota</taxon>
    </lineage>
</organism>
<dbReference type="CDD" id="cd00063">
    <property type="entry name" value="FN3"/>
    <property type="match status" value="1"/>
</dbReference>
<keyword evidence="1" id="KW-0175">Coiled coil</keyword>
<dbReference type="AlphaFoldDB" id="A0A1G2CMT8"/>
<dbReference type="PROSITE" id="PS50853">
    <property type="entry name" value="FN3"/>
    <property type="match status" value="1"/>
</dbReference>
<gene>
    <name evidence="5" type="ORF">A3G64_01845</name>
</gene>
<evidence type="ECO:0000313" key="6">
    <source>
        <dbReference type="Proteomes" id="UP000179281"/>
    </source>
</evidence>
<dbReference type="GO" id="GO:0003993">
    <property type="term" value="F:acid phosphatase activity"/>
    <property type="evidence" value="ECO:0007669"/>
    <property type="project" value="InterPro"/>
</dbReference>
<evidence type="ECO:0000256" key="1">
    <source>
        <dbReference type="SAM" id="Coils"/>
    </source>
</evidence>
<reference evidence="5 6" key="1">
    <citation type="journal article" date="2016" name="Nat. Commun.">
        <title>Thousands of microbial genomes shed light on interconnected biogeochemical processes in an aquifer system.</title>
        <authorList>
            <person name="Anantharaman K."/>
            <person name="Brown C.T."/>
            <person name="Hug L.A."/>
            <person name="Sharon I."/>
            <person name="Castelle C.J."/>
            <person name="Probst A.J."/>
            <person name="Thomas B.C."/>
            <person name="Singh A."/>
            <person name="Wilkins M.J."/>
            <person name="Karaoz U."/>
            <person name="Brodie E.L."/>
            <person name="Williams K.H."/>
            <person name="Hubbard S.S."/>
            <person name="Banfield J.F."/>
        </authorList>
    </citation>
    <scope>NUCLEOTIDE SEQUENCE [LARGE SCALE GENOMIC DNA]</scope>
</reference>
<proteinExistence type="predicted"/>
<dbReference type="Gene3D" id="1.10.101.10">
    <property type="entry name" value="PGBD-like superfamily/PGBD"/>
    <property type="match status" value="1"/>
</dbReference>
<evidence type="ECO:0000259" key="4">
    <source>
        <dbReference type="PROSITE" id="PS50853"/>
    </source>
</evidence>
<dbReference type="SUPFAM" id="SSF49363">
    <property type="entry name" value="Purple acid phosphatase, N-terminal domain"/>
    <property type="match status" value="1"/>
</dbReference>
<keyword evidence="3" id="KW-0732">Signal</keyword>
<name>A0A1G2CMT8_9BACT</name>
<comment type="caution">
    <text evidence="5">The sequence shown here is derived from an EMBL/GenBank/DDBJ whole genome shotgun (WGS) entry which is preliminary data.</text>
</comment>
<dbReference type="InterPro" id="IPR036366">
    <property type="entry name" value="PGBDSf"/>
</dbReference>
<feature type="signal peptide" evidence="3">
    <location>
        <begin position="1"/>
        <end position="24"/>
    </location>
</feature>
<feature type="coiled-coil region" evidence="1">
    <location>
        <begin position="31"/>
        <end position="65"/>
    </location>
</feature>
<dbReference type="Proteomes" id="UP000179281">
    <property type="component" value="Unassembled WGS sequence"/>
</dbReference>
<feature type="region of interest" description="Disordered" evidence="2">
    <location>
        <begin position="188"/>
        <end position="214"/>
    </location>
</feature>
<evidence type="ECO:0000256" key="2">
    <source>
        <dbReference type="SAM" id="MobiDB-lite"/>
    </source>
</evidence>
<dbReference type="SUPFAM" id="SSF47090">
    <property type="entry name" value="PGBD-like"/>
    <property type="match status" value="1"/>
</dbReference>
<dbReference type="EMBL" id="MHLD01000015">
    <property type="protein sequence ID" value="OGZ02557.1"/>
    <property type="molecule type" value="Genomic_DNA"/>
</dbReference>